<dbReference type="RefSeq" id="WP_091486628.1">
    <property type="nucleotide sequence ID" value="NZ_BJUX01000009.1"/>
</dbReference>
<keyword evidence="4" id="KW-1185">Reference proteome</keyword>
<sequence length="166" mass="19353">MKKYKGTLIVVSICVLLAVLSLVQFRNNRNLKKDLGAAYAQEASGLQSTFTLMSRTDWTDIDTNSEEGEIILSHFWDQLDPNLLYTPGSPDHWHLFSQEVREVRLMLSKLQETEELTDEEYEELTARSHALSRLLDNIRYTPSFDWYKAIREQNPDIEELIKETLE</sequence>
<reference evidence="1 4" key="2">
    <citation type="submission" date="2019-07" db="EMBL/GenBank/DDBJ databases">
        <title>Whole genome shotgun sequence of Alkalibacterium putridalgicola NBRC 103243.</title>
        <authorList>
            <person name="Hosoyama A."/>
            <person name="Uohara A."/>
            <person name="Ohji S."/>
            <person name="Ichikawa N."/>
        </authorList>
    </citation>
    <scope>NUCLEOTIDE SEQUENCE [LARGE SCALE GENOMIC DNA]</scope>
    <source>
        <strain evidence="1 4">NBRC 103243</strain>
    </source>
</reference>
<evidence type="ECO:0000313" key="3">
    <source>
        <dbReference type="Proteomes" id="UP000198548"/>
    </source>
</evidence>
<dbReference type="Proteomes" id="UP000198548">
    <property type="component" value="Unassembled WGS sequence"/>
</dbReference>
<name>A0A1H7R265_9LACT</name>
<evidence type="ECO:0000313" key="4">
    <source>
        <dbReference type="Proteomes" id="UP000321425"/>
    </source>
</evidence>
<dbReference type="EMBL" id="BJUX01000009">
    <property type="protein sequence ID" value="GEK89034.1"/>
    <property type="molecule type" value="Genomic_DNA"/>
</dbReference>
<protein>
    <submittedName>
        <fullName evidence="2">Uncharacterized protein</fullName>
    </submittedName>
</protein>
<evidence type="ECO:0000313" key="2">
    <source>
        <dbReference type="EMBL" id="SEL54263.1"/>
    </source>
</evidence>
<dbReference type="AlphaFoldDB" id="A0A1H7R265"/>
<gene>
    <name evidence="1" type="ORF">APU01nite_10730</name>
    <name evidence="2" type="ORF">SAMN04488100_10371</name>
</gene>
<accession>A0A1H7R265</accession>
<dbReference type="Proteomes" id="UP000321425">
    <property type="component" value="Unassembled WGS sequence"/>
</dbReference>
<evidence type="ECO:0000313" key="1">
    <source>
        <dbReference type="EMBL" id="GEK89034.1"/>
    </source>
</evidence>
<organism evidence="2 3">
    <name type="scientific">Alkalibacterium putridalgicola</name>
    <dbReference type="NCBI Taxonomy" id="426703"/>
    <lineage>
        <taxon>Bacteria</taxon>
        <taxon>Bacillati</taxon>
        <taxon>Bacillota</taxon>
        <taxon>Bacilli</taxon>
        <taxon>Lactobacillales</taxon>
        <taxon>Carnobacteriaceae</taxon>
        <taxon>Alkalibacterium</taxon>
    </lineage>
</organism>
<dbReference type="EMBL" id="FOBL01000003">
    <property type="protein sequence ID" value="SEL54263.1"/>
    <property type="molecule type" value="Genomic_DNA"/>
</dbReference>
<reference evidence="2 3" key="1">
    <citation type="submission" date="2016-10" db="EMBL/GenBank/DDBJ databases">
        <authorList>
            <person name="de Groot N.N."/>
        </authorList>
    </citation>
    <scope>NUCLEOTIDE SEQUENCE [LARGE SCALE GENOMIC DNA]</scope>
    <source>
        <strain evidence="2 3">DSM 19182</strain>
    </source>
</reference>
<proteinExistence type="predicted"/>